<feature type="compositionally biased region" description="Polar residues" evidence="1">
    <location>
        <begin position="62"/>
        <end position="94"/>
    </location>
</feature>
<sequence length="284" mass="31630">MAKAVTFCLIAIALACVYGQSTPTSNDTSTDSPDDIYSLDEEDFKLWIAGRTPKAWETSTRRVITSTQSTPASDDNRLLSQFDSSEPVTPQELSVTPIPNAETTPKTDGRSETQGYLYPRPGNLQNWLQSHMLQSHQINNQLMADVSALPYPPRYVGAVPDCIPASEAFNFRPASASFQTLATIHRFHDNVPSQPLPFPGNSHHGDAFLSQHQHQQKPPQQQQQQPTKPEEPQQQHQLQPSVAPARQQGHRITEFHGNPHFFHPPQAPYSSVAIESPPLVYGFY</sequence>
<feature type="compositionally biased region" description="Low complexity" evidence="1">
    <location>
        <begin position="211"/>
        <end position="227"/>
    </location>
</feature>
<feature type="signal peptide" evidence="2">
    <location>
        <begin position="1"/>
        <end position="19"/>
    </location>
</feature>
<dbReference type="RefSeq" id="XP_019557696.3">
    <property type="nucleotide sequence ID" value="XM_019702151.3"/>
</dbReference>
<keyword evidence="2" id="KW-0732">Signal</keyword>
<protein>
    <submittedName>
        <fullName evidence="3">Uncharacterized protein</fullName>
    </submittedName>
</protein>
<reference evidence="3" key="2">
    <citation type="submission" date="2025-05" db="UniProtKB">
        <authorList>
            <consortium name="EnsemblMetazoa"/>
        </authorList>
    </citation>
    <scope>IDENTIFICATION</scope>
    <source>
        <strain evidence="3">Foshan</strain>
    </source>
</reference>
<evidence type="ECO:0000313" key="4">
    <source>
        <dbReference type="Proteomes" id="UP000069940"/>
    </source>
</evidence>
<dbReference type="GeneID" id="109426622"/>
<dbReference type="EnsemblMetazoa" id="AALFPA23_018838.R27693">
    <property type="protein sequence ID" value="AALFPA23_018838.P27693"/>
    <property type="gene ID" value="AALFPA23_018838"/>
</dbReference>
<feature type="region of interest" description="Disordered" evidence="1">
    <location>
        <begin position="62"/>
        <end position="118"/>
    </location>
</feature>
<evidence type="ECO:0000256" key="2">
    <source>
        <dbReference type="SAM" id="SignalP"/>
    </source>
</evidence>
<dbReference type="Proteomes" id="UP000069940">
    <property type="component" value="Unassembled WGS sequence"/>
</dbReference>
<name>A0ABM1ZIL3_AEDAL</name>
<organism evidence="3 4">
    <name type="scientific">Aedes albopictus</name>
    <name type="common">Asian tiger mosquito</name>
    <name type="synonym">Stegomyia albopicta</name>
    <dbReference type="NCBI Taxonomy" id="7160"/>
    <lineage>
        <taxon>Eukaryota</taxon>
        <taxon>Metazoa</taxon>
        <taxon>Ecdysozoa</taxon>
        <taxon>Arthropoda</taxon>
        <taxon>Hexapoda</taxon>
        <taxon>Insecta</taxon>
        <taxon>Pterygota</taxon>
        <taxon>Neoptera</taxon>
        <taxon>Endopterygota</taxon>
        <taxon>Diptera</taxon>
        <taxon>Nematocera</taxon>
        <taxon>Culicoidea</taxon>
        <taxon>Culicidae</taxon>
        <taxon>Culicinae</taxon>
        <taxon>Aedini</taxon>
        <taxon>Aedes</taxon>
        <taxon>Stegomyia</taxon>
    </lineage>
</organism>
<reference evidence="4" key="1">
    <citation type="journal article" date="2015" name="Proc. Natl. Acad. Sci. U.S.A.">
        <title>Genome sequence of the Asian Tiger mosquito, Aedes albopictus, reveals insights into its biology, genetics, and evolution.</title>
        <authorList>
            <person name="Chen X.G."/>
            <person name="Jiang X."/>
            <person name="Gu J."/>
            <person name="Xu M."/>
            <person name="Wu Y."/>
            <person name="Deng Y."/>
            <person name="Zhang C."/>
            <person name="Bonizzoni M."/>
            <person name="Dermauw W."/>
            <person name="Vontas J."/>
            <person name="Armbruster P."/>
            <person name="Huang X."/>
            <person name="Yang Y."/>
            <person name="Zhang H."/>
            <person name="He W."/>
            <person name="Peng H."/>
            <person name="Liu Y."/>
            <person name="Wu K."/>
            <person name="Chen J."/>
            <person name="Lirakis M."/>
            <person name="Topalis P."/>
            <person name="Van Leeuwen T."/>
            <person name="Hall A.B."/>
            <person name="Jiang X."/>
            <person name="Thorpe C."/>
            <person name="Mueller R.L."/>
            <person name="Sun C."/>
            <person name="Waterhouse R.M."/>
            <person name="Yan G."/>
            <person name="Tu Z.J."/>
            <person name="Fang X."/>
            <person name="James A.A."/>
        </authorList>
    </citation>
    <scope>NUCLEOTIDE SEQUENCE [LARGE SCALE GENOMIC DNA]</scope>
    <source>
        <strain evidence="4">Foshan</strain>
    </source>
</reference>
<proteinExistence type="predicted"/>
<keyword evidence="4" id="KW-1185">Reference proteome</keyword>
<feature type="region of interest" description="Disordered" evidence="1">
    <location>
        <begin position="191"/>
        <end position="247"/>
    </location>
</feature>
<evidence type="ECO:0000256" key="1">
    <source>
        <dbReference type="SAM" id="MobiDB-lite"/>
    </source>
</evidence>
<feature type="chain" id="PRO_5045942418" evidence="2">
    <location>
        <begin position="20"/>
        <end position="284"/>
    </location>
</feature>
<accession>A0ABM1ZIL3</accession>
<evidence type="ECO:0000313" key="3">
    <source>
        <dbReference type="EnsemblMetazoa" id="AALFPA23_018838.P27693"/>
    </source>
</evidence>
<dbReference type="PROSITE" id="PS51257">
    <property type="entry name" value="PROKAR_LIPOPROTEIN"/>
    <property type="match status" value="1"/>
</dbReference>